<keyword evidence="2" id="KW-1185">Reference proteome</keyword>
<sequence length="414" mass="49318">MLDIKRVLLDEHNSIESIAHKIPPTFFQTGGVIINFFGNEKIEKSAEIFVNFFGNRIPILLNADTVVTKENGIIGQKVFFDTNFVSNLPKYFSSDRYKLKNDKNNEVIRIEKIIEDVINKYNCSYDFNFIFFENMREYENDSFHPIRKIAAMLVLKEVIDNKNMEFRDIRFFDDIDKIEKYIGESKELWKSYLESEMMQVFKVNHILHYLVLLRFYTIYWRNPNQSDEDIFNGLVSFVKKNFKKIPIKSLYFCWKILKIYKSNLNSNDFSMFTEKPLMSLKTKSLKRLHALSWDTYSYRFFETFSTEKFEDKPNFVYLPLLTSLDNNMVKTINNCPVKAIYYHPASLNVEMVFDDEKEFSIFFSKYAERYYSGYKPFTAVETDEDTQKYYSLVAVLEELCEGMLSFRKKSIFNT</sequence>
<dbReference type="EMBL" id="CP043909">
    <property type="protein sequence ID" value="QER40858.1"/>
    <property type="molecule type" value="Genomic_DNA"/>
</dbReference>
<evidence type="ECO:0000313" key="1">
    <source>
        <dbReference type="EMBL" id="QER40858.1"/>
    </source>
</evidence>
<evidence type="ECO:0000313" key="2">
    <source>
        <dbReference type="Proteomes" id="UP000325177"/>
    </source>
</evidence>
<accession>A0A5P1UX42</accession>
<name>A0A5P1UX42_9GAMM</name>
<dbReference type="AlphaFoldDB" id="A0A5P1UX42"/>
<dbReference type="RefSeq" id="WP_150027226.1">
    <property type="nucleotide sequence ID" value="NZ_CP043909.1"/>
</dbReference>
<protein>
    <submittedName>
        <fullName evidence="1">Uncharacterized protein</fullName>
    </submittedName>
</protein>
<dbReference type="KEGG" id="asue:F2A31_14580"/>
<organism evidence="1 2">
    <name type="scientific">Acinetobacter suaedae</name>
    <dbReference type="NCBI Taxonomy" id="2609668"/>
    <lineage>
        <taxon>Bacteria</taxon>
        <taxon>Pseudomonadati</taxon>
        <taxon>Pseudomonadota</taxon>
        <taxon>Gammaproteobacteria</taxon>
        <taxon>Moraxellales</taxon>
        <taxon>Moraxellaceae</taxon>
        <taxon>Acinetobacter</taxon>
    </lineage>
</organism>
<dbReference type="Proteomes" id="UP000325177">
    <property type="component" value="Chromosome"/>
</dbReference>
<reference evidence="1 2" key="1">
    <citation type="submission" date="2019-09" db="EMBL/GenBank/DDBJ databases">
        <title>Acinetobacter sp. C16S1 isolated from saline soil.</title>
        <authorList>
            <person name="Xu L."/>
            <person name="Sun J.-Q."/>
        </authorList>
    </citation>
    <scope>NUCLEOTIDE SEQUENCE [LARGE SCALE GENOMIC DNA]</scope>
    <source>
        <strain evidence="1 2">C16S1</strain>
    </source>
</reference>
<proteinExistence type="predicted"/>
<gene>
    <name evidence="1" type="ORF">F2A31_14580</name>
</gene>